<dbReference type="AlphaFoldDB" id="A0AAP3ENC4"/>
<accession>A0AAP3ENC4</accession>
<evidence type="ECO:0000313" key="2">
    <source>
        <dbReference type="Proteomes" id="UP001208624"/>
    </source>
</evidence>
<evidence type="ECO:0000313" key="1">
    <source>
        <dbReference type="EMBL" id="MCV5626455.1"/>
    </source>
</evidence>
<organism evidence="1 2">
    <name type="scientific">Escherichia coli</name>
    <dbReference type="NCBI Taxonomy" id="562"/>
    <lineage>
        <taxon>Bacteria</taxon>
        <taxon>Pseudomonadati</taxon>
        <taxon>Pseudomonadota</taxon>
        <taxon>Gammaproteobacteria</taxon>
        <taxon>Enterobacterales</taxon>
        <taxon>Enterobacteriaceae</taxon>
        <taxon>Escherichia</taxon>
    </lineage>
</organism>
<protein>
    <submittedName>
        <fullName evidence="1">Uncharacterized protein</fullName>
    </submittedName>
</protein>
<feature type="non-terminal residue" evidence="1">
    <location>
        <position position="1"/>
    </location>
</feature>
<feature type="non-terminal residue" evidence="1">
    <location>
        <position position="81"/>
    </location>
</feature>
<dbReference type="Proteomes" id="UP001208624">
    <property type="component" value="Unassembled WGS sequence"/>
</dbReference>
<dbReference type="EMBL" id="JAOVKC010001593">
    <property type="protein sequence ID" value="MCV5626455.1"/>
    <property type="molecule type" value="Genomic_DNA"/>
</dbReference>
<gene>
    <name evidence="1" type="ORF">OFN31_33035</name>
</gene>
<sequence>ECYRYANQYLSSHFPGEFGADEPVLFSKDDVLIATDLTAHLFPELVTQIDSMRAAGAFACFVVHDILPLRRPEWSIEGIQR</sequence>
<name>A0AAP3ENC4_ECOLX</name>
<proteinExistence type="predicted"/>
<reference evidence="1" key="1">
    <citation type="submission" date="2023-06" db="EMBL/GenBank/DDBJ databases">
        <title>Deciphering the underlying mechanisms mediating the transmission of blaNDM gene from human to animals in China.</title>
        <authorList>
            <person name="Chen K."/>
            <person name="Chen S."/>
        </authorList>
    </citation>
    <scope>NUCLEOTIDE SEQUENCE</scope>
    <source>
        <strain evidence="1">1199</strain>
    </source>
</reference>
<comment type="caution">
    <text evidence="1">The sequence shown here is derived from an EMBL/GenBank/DDBJ whole genome shotgun (WGS) entry which is preliminary data.</text>
</comment>